<keyword evidence="2" id="KW-1185">Reference proteome</keyword>
<protein>
    <submittedName>
        <fullName evidence="1">DUF2589 domain-containing protein</fullName>
    </submittedName>
</protein>
<evidence type="ECO:0000313" key="1">
    <source>
        <dbReference type="EMBL" id="MVQ52051.1"/>
    </source>
</evidence>
<dbReference type="Pfam" id="PF11655">
    <property type="entry name" value="DUF2589"/>
    <property type="match status" value="1"/>
</dbReference>
<accession>A0A6L6XXC0</accession>
<reference evidence="1 2" key="1">
    <citation type="submission" date="2019-12" db="EMBL/GenBank/DDBJ databases">
        <authorList>
            <person name="Huq M.A."/>
        </authorList>
    </citation>
    <scope>NUCLEOTIDE SEQUENCE [LARGE SCALE GENOMIC DNA]</scope>
    <source>
        <strain evidence="1 2">MAH-18</strain>
    </source>
</reference>
<proteinExistence type="predicted"/>
<dbReference type="RefSeq" id="WP_157347147.1">
    <property type="nucleotide sequence ID" value="NZ_WSEK01000005.1"/>
</dbReference>
<name>A0A6L6XXC0_9ACTN</name>
<dbReference type="InterPro" id="IPR024510">
    <property type="entry name" value="DUF2589"/>
</dbReference>
<evidence type="ECO:0000313" key="2">
    <source>
        <dbReference type="Proteomes" id="UP000473525"/>
    </source>
</evidence>
<sequence length="208" mass="22888">MPAPDTRAVSELQQIPFAHLIGSPLKAAVEAQALAAQSTIEFIHKVGFKEKAEPTDLVFANPTQDADAGELRSVTFSYKKKDENDEPKTFSLTVPFLAITPIPYIRIDEMTIDFNAKLTDAVTRNTSSSFELGTEVKASYSAFWSPVKVDARVSATFNQKSSATENSQREYSMQIHVRAVQDEMPAGLSRMLDMLEQAIQETPATTPA</sequence>
<dbReference type="AlphaFoldDB" id="A0A6L6XXC0"/>
<organism evidence="1 2">
    <name type="scientific">Nocardioides agri</name>
    <dbReference type="NCBI Taxonomy" id="2682843"/>
    <lineage>
        <taxon>Bacteria</taxon>
        <taxon>Bacillati</taxon>
        <taxon>Actinomycetota</taxon>
        <taxon>Actinomycetes</taxon>
        <taxon>Propionibacteriales</taxon>
        <taxon>Nocardioidaceae</taxon>
        <taxon>Nocardioides</taxon>
    </lineage>
</organism>
<dbReference type="SUPFAM" id="SSF56973">
    <property type="entry name" value="Aerolisin/ETX pore-forming domain"/>
    <property type="match status" value="1"/>
</dbReference>
<gene>
    <name evidence="1" type="ORF">GON03_22955</name>
</gene>
<dbReference type="Proteomes" id="UP000473525">
    <property type="component" value="Unassembled WGS sequence"/>
</dbReference>
<dbReference type="EMBL" id="WSEK01000005">
    <property type="protein sequence ID" value="MVQ52051.1"/>
    <property type="molecule type" value="Genomic_DNA"/>
</dbReference>
<comment type="caution">
    <text evidence="1">The sequence shown here is derived from an EMBL/GenBank/DDBJ whole genome shotgun (WGS) entry which is preliminary data.</text>
</comment>